<keyword evidence="1" id="KW-1133">Transmembrane helix</keyword>
<feature type="transmembrane region" description="Helical" evidence="1">
    <location>
        <begin position="125"/>
        <end position="144"/>
    </location>
</feature>
<name>A0A1G4YG65_9ENTR</name>
<accession>A0A1G4YG65</accession>
<reference evidence="2 3" key="1">
    <citation type="submission" date="2016-10" db="EMBL/GenBank/DDBJ databases">
        <authorList>
            <person name="Varghese N."/>
            <person name="Submissions S."/>
        </authorList>
    </citation>
    <scope>NUCLEOTIDE SEQUENCE [LARGE SCALE GENOMIC DNA]</scope>
    <source>
        <strain evidence="2 3">CGMCC 1.12102</strain>
    </source>
</reference>
<feature type="transmembrane region" description="Helical" evidence="1">
    <location>
        <begin position="340"/>
        <end position="363"/>
    </location>
</feature>
<feature type="transmembrane region" description="Helical" evidence="1">
    <location>
        <begin position="209"/>
        <end position="241"/>
    </location>
</feature>
<organism evidence="2 3">
    <name type="scientific">Kosakonia sacchari</name>
    <dbReference type="NCBI Taxonomy" id="1158459"/>
    <lineage>
        <taxon>Bacteria</taxon>
        <taxon>Pseudomonadati</taxon>
        <taxon>Pseudomonadota</taxon>
        <taxon>Gammaproteobacteria</taxon>
        <taxon>Enterobacterales</taxon>
        <taxon>Enterobacteriaceae</taxon>
        <taxon>Kosakonia</taxon>
    </lineage>
</organism>
<protein>
    <recommendedName>
        <fullName evidence="4">O-antigen polymerase</fullName>
    </recommendedName>
</protein>
<feature type="transmembrane region" description="Helical" evidence="1">
    <location>
        <begin position="178"/>
        <end position="197"/>
    </location>
</feature>
<feature type="transmembrane region" description="Helical" evidence="1">
    <location>
        <begin position="36"/>
        <end position="52"/>
    </location>
</feature>
<evidence type="ECO:0008006" key="4">
    <source>
        <dbReference type="Google" id="ProtNLM"/>
    </source>
</evidence>
<feature type="transmembrane region" description="Helical" evidence="1">
    <location>
        <begin position="82"/>
        <end position="104"/>
    </location>
</feature>
<evidence type="ECO:0000313" key="3">
    <source>
        <dbReference type="Proteomes" id="UP000183569"/>
    </source>
</evidence>
<feature type="transmembrane region" description="Helical" evidence="1">
    <location>
        <begin position="375"/>
        <end position="393"/>
    </location>
</feature>
<keyword evidence="1" id="KW-0812">Transmembrane</keyword>
<dbReference type="Proteomes" id="UP000183569">
    <property type="component" value="Unassembled WGS sequence"/>
</dbReference>
<evidence type="ECO:0000313" key="2">
    <source>
        <dbReference type="EMBL" id="SCX52452.1"/>
    </source>
</evidence>
<dbReference type="AlphaFoldDB" id="A0A1G4YG65"/>
<dbReference type="RefSeq" id="WP_244508511.1">
    <property type="nucleotide sequence ID" value="NZ_FMUI01000007.1"/>
</dbReference>
<sequence>MLTGNLLKKTMLNLIVTFSLFSGSYILGGIKVYPPALFAIIGFLLCFSNYRIPKNLVTQFIFIGVLLALCCLSFFISQNSDFLFLIFRYITKACLIPLGCCLFIRHLVLRLAADEPYLRQKLLRSAIVFALCFQFLFTIAQLTLPTFRSEFNSIIDLTSEWKHLSEEGHFRATGLGGLSIYDTSICYGLLFFIFYEWCFSLKYKDNIRFVTVSLVIIALSLIAGRSGFILVFIVFLFYYLYSPRKRIYTIFFCVSIVTSIIFIIAILGEEKFDFFLRFVFEPIYNFIDTGSLRTESTNELLDNYLFIPWDVPVFTGFGFWAQPDISTQFHFLYKTDSGILLNYIAFGIWGLIFTLAYTGNFIYNYIIYLHLKSGLIKMGLIITFVLLIFSFVLKGPIFFSERVMMAFYLWIIFNTFTENRNS</sequence>
<gene>
    <name evidence="2" type="ORF">SAMN02927897_02687</name>
</gene>
<keyword evidence="1" id="KW-0472">Membrane</keyword>
<feature type="transmembrane region" description="Helical" evidence="1">
    <location>
        <begin position="59"/>
        <end position="76"/>
    </location>
</feature>
<comment type="caution">
    <text evidence="2">The sequence shown here is derived from an EMBL/GenBank/DDBJ whole genome shotgun (WGS) entry which is preliminary data.</text>
</comment>
<dbReference type="EMBL" id="FMUI01000007">
    <property type="protein sequence ID" value="SCX52452.1"/>
    <property type="molecule type" value="Genomic_DNA"/>
</dbReference>
<proteinExistence type="predicted"/>
<feature type="transmembrane region" description="Helical" evidence="1">
    <location>
        <begin position="247"/>
        <end position="267"/>
    </location>
</feature>
<evidence type="ECO:0000256" key="1">
    <source>
        <dbReference type="SAM" id="Phobius"/>
    </source>
</evidence>